<feature type="compositionally biased region" description="Polar residues" evidence="1">
    <location>
        <begin position="672"/>
        <end position="702"/>
    </location>
</feature>
<dbReference type="Proteomes" id="UP001295684">
    <property type="component" value="Unassembled WGS sequence"/>
</dbReference>
<dbReference type="AlphaFoldDB" id="A0AAD1Y2T6"/>
<dbReference type="Pfam" id="PF00566">
    <property type="entry name" value="RabGAP-TBC"/>
    <property type="match status" value="1"/>
</dbReference>
<evidence type="ECO:0000259" key="2">
    <source>
        <dbReference type="PROSITE" id="PS50086"/>
    </source>
</evidence>
<evidence type="ECO:0000313" key="4">
    <source>
        <dbReference type="Proteomes" id="UP001295684"/>
    </source>
</evidence>
<evidence type="ECO:0000313" key="3">
    <source>
        <dbReference type="EMBL" id="CAI2384326.1"/>
    </source>
</evidence>
<keyword evidence="4" id="KW-1185">Reference proteome</keyword>
<dbReference type="InterPro" id="IPR000195">
    <property type="entry name" value="Rab-GAP-TBC_dom"/>
</dbReference>
<dbReference type="InterPro" id="IPR050302">
    <property type="entry name" value="Rab_GAP_TBC_domain"/>
</dbReference>
<feature type="domain" description="Rab-GAP TBC" evidence="2">
    <location>
        <begin position="169"/>
        <end position="387"/>
    </location>
</feature>
<dbReference type="InterPro" id="IPR035969">
    <property type="entry name" value="Rab-GAP_TBC_sf"/>
</dbReference>
<dbReference type="PANTHER" id="PTHR47219:SF20">
    <property type="entry name" value="TBC1 DOMAIN FAMILY MEMBER 2B"/>
    <property type="match status" value="1"/>
</dbReference>
<comment type="caution">
    <text evidence="3">The sequence shown here is derived from an EMBL/GenBank/DDBJ whole genome shotgun (WGS) entry which is preliminary data.</text>
</comment>
<dbReference type="SMART" id="SM00164">
    <property type="entry name" value="TBC"/>
    <property type="match status" value="1"/>
</dbReference>
<sequence>MEERAESYDLCDVPLDYNGEENISISDMETRITQPKYKDMSLTTKSNKRRMKNDKLDQSYEELRHTLMTPPSLHRKNKSDMLFLFRTDKEELRKLRQTQKRVIKRRKLNKITKTFTSDLSNIGKEHAPDLTSEDTEKEQVKMVRKFQRDGRISETDKKTLVILILKNKGLVPKIRKNLWMILTEATKNVNDFPDYYYFPEGYKPLEGRRIHGSNSGLPQVSERHRLLYSYPDMPDIYEQQILLDLDRTFSDIPEFCKENSQNKRILLNILLSYTKRNPQIGYCQGMNYLAATLLRVFDDEELAFWGLCNLCESILPLDYYSHMIEVLVDQKVFVHLLQELMPTLYEHLQNLGLDVALVLFQWFICLFASQFNQQVTEAIWDLIFLEGSVAVFRSSLAILSIMEEDILDASEFSEIYPILNTKPFEVINEPSVLMKSIKKFITLKHERIRELRNQYRPIILEEQAKLSNCQSCIRPPKQESIGSKRIKLLSRFPLLDFFLKDTLTEEGKINEMTLDLCDYSCKENPICLYDFTIRSKSCNFLVYRVGKPIEILGEYFYQEEANKETLKSQNWHIFTSDKPKICNDHTKFVEKDDYKKIQQRKICKYSDDDLLLCRESHLCTREDFHHEFQHLFNKNCNTLLDNDLICNFKGDEKACEAAKNQVLHTLKEENQRNNSPDSQNNEASQSCEENPDHVSSISSEQISQNDFEIPTNEIGGGWYFPDEEVFKNICEMDYISNLEKSSVSRSSEFNPLMALKNREEGSFGSTFKLMSSVFFDKTT</sequence>
<dbReference type="PANTHER" id="PTHR47219">
    <property type="entry name" value="RAB GTPASE-ACTIVATING PROTEIN 1-LIKE"/>
    <property type="match status" value="1"/>
</dbReference>
<proteinExistence type="predicted"/>
<reference evidence="3" key="1">
    <citation type="submission" date="2023-07" db="EMBL/GenBank/DDBJ databases">
        <authorList>
            <consortium name="AG Swart"/>
            <person name="Singh M."/>
            <person name="Singh A."/>
            <person name="Seah K."/>
            <person name="Emmerich C."/>
        </authorList>
    </citation>
    <scope>NUCLEOTIDE SEQUENCE</scope>
    <source>
        <strain evidence="3">DP1</strain>
    </source>
</reference>
<organism evidence="3 4">
    <name type="scientific">Euplotes crassus</name>
    <dbReference type="NCBI Taxonomy" id="5936"/>
    <lineage>
        <taxon>Eukaryota</taxon>
        <taxon>Sar</taxon>
        <taxon>Alveolata</taxon>
        <taxon>Ciliophora</taxon>
        <taxon>Intramacronucleata</taxon>
        <taxon>Spirotrichea</taxon>
        <taxon>Hypotrichia</taxon>
        <taxon>Euplotida</taxon>
        <taxon>Euplotidae</taxon>
        <taxon>Moneuplotes</taxon>
    </lineage>
</organism>
<feature type="region of interest" description="Disordered" evidence="1">
    <location>
        <begin position="666"/>
        <end position="702"/>
    </location>
</feature>
<dbReference type="Gene3D" id="1.10.8.270">
    <property type="entry name" value="putative rabgap domain of human tbc1 domain family member 14 like domains"/>
    <property type="match status" value="1"/>
</dbReference>
<dbReference type="PROSITE" id="PS50086">
    <property type="entry name" value="TBC_RABGAP"/>
    <property type="match status" value="1"/>
</dbReference>
<dbReference type="GO" id="GO:0005096">
    <property type="term" value="F:GTPase activator activity"/>
    <property type="evidence" value="ECO:0007669"/>
    <property type="project" value="TreeGrafter"/>
</dbReference>
<dbReference type="EMBL" id="CAMPGE010026651">
    <property type="protein sequence ID" value="CAI2384326.1"/>
    <property type="molecule type" value="Genomic_DNA"/>
</dbReference>
<dbReference type="SUPFAM" id="SSF47923">
    <property type="entry name" value="Ypt/Rab-GAP domain of gyp1p"/>
    <property type="match status" value="2"/>
</dbReference>
<evidence type="ECO:0000256" key="1">
    <source>
        <dbReference type="SAM" id="MobiDB-lite"/>
    </source>
</evidence>
<dbReference type="FunFam" id="1.10.8.270:FF:000016">
    <property type="entry name" value="TBC1 domain family member 2A"/>
    <property type="match status" value="1"/>
</dbReference>
<gene>
    <name evidence="3" type="ORF">ECRASSUSDP1_LOCUS25851</name>
</gene>
<dbReference type="Gene3D" id="1.10.472.80">
    <property type="entry name" value="Ypt/Rab-GAP domain of gyp1p, domain 3"/>
    <property type="match status" value="1"/>
</dbReference>
<dbReference type="GO" id="GO:0031267">
    <property type="term" value="F:small GTPase binding"/>
    <property type="evidence" value="ECO:0007669"/>
    <property type="project" value="TreeGrafter"/>
</dbReference>
<accession>A0AAD1Y2T6</accession>
<protein>
    <recommendedName>
        <fullName evidence="2">Rab-GAP TBC domain-containing protein</fullName>
    </recommendedName>
</protein>
<name>A0AAD1Y2T6_EUPCR</name>